<protein>
    <submittedName>
        <fullName evidence="4">TetR/AcrR family transcriptional regulator</fullName>
    </submittedName>
</protein>
<evidence type="ECO:0000256" key="1">
    <source>
        <dbReference type="ARBA" id="ARBA00023125"/>
    </source>
</evidence>
<dbReference type="EMBL" id="JADIMK010000067">
    <property type="protein sequence ID" value="MBO8455980.1"/>
    <property type="molecule type" value="Genomic_DNA"/>
</dbReference>
<accession>A0A9D9HLD9</accession>
<organism evidence="4 5">
    <name type="scientific">Candidatus Cryptobacteroides intestinigallinarum</name>
    <dbReference type="NCBI Taxonomy" id="2840767"/>
    <lineage>
        <taxon>Bacteria</taxon>
        <taxon>Pseudomonadati</taxon>
        <taxon>Bacteroidota</taxon>
        <taxon>Bacteroidia</taxon>
        <taxon>Bacteroidales</taxon>
        <taxon>Candidatus Cryptobacteroides</taxon>
    </lineage>
</organism>
<dbReference type="PANTHER" id="PTHR30328:SF54">
    <property type="entry name" value="HTH-TYPE TRANSCRIPTIONAL REPRESSOR SCO4008"/>
    <property type="match status" value="1"/>
</dbReference>
<dbReference type="InterPro" id="IPR001647">
    <property type="entry name" value="HTH_TetR"/>
</dbReference>
<dbReference type="Proteomes" id="UP000823617">
    <property type="component" value="Unassembled WGS sequence"/>
</dbReference>
<dbReference type="InterPro" id="IPR050109">
    <property type="entry name" value="HTH-type_TetR-like_transc_reg"/>
</dbReference>
<dbReference type="PROSITE" id="PS50977">
    <property type="entry name" value="HTH_TETR_2"/>
    <property type="match status" value="1"/>
</dbReference>
<feature type="DNA-binding region" description="H-T-H motif" evidence="2">
    <location>
        <begin position="28"/>
        <end position="47"/>
    </location>
</feature>
<dbReference type="Gene3D" id="1.10.10.60">
    <property type="entry name" value="Homeodomain-like"/>
    <property type="match status" value="1"/>
</dbReference>
<dbReference type="Gene3D" id="1.10.357.10">
    <property type="entry name" value="Tetracycline Repressor, domain 2"/>
    <property type="match status" value="1"/>
</dbReference>
<dbReference type="Pfam" id="PF00440">
    <property type="entry name" value="TetR_N"/>
    <property type="match status" value="1"/>
</dbReference>
<dbReference type="SUPFAM" id="SSF46689">
    <property type="entry name" value="Homeodomain-like"/>
    <property type="match status" value="1"/>
</dbReference>
<dbReference type="PRINTS" id="PR00455">
    <property type="entry name" value="HTHTETR"/>
</dbReference>
<gene>
    <name evidence="4" type="ORF">IAC08_06205</name>
</gene>
<evidence type="ECO:0000313" key="5">
    <source>
        <dbReference type="Proteomes" id="UP000823617"/>
    </source>
</evidence>
<dbReference type="AlphaFoldDB" id="A0A9D9HLD9"/>
<reference evidence="4" key="2">
    <citation type="journal article" date="2021" name="PeerJ">
        <title>Extensive microbial diversity within the chicken gut microbiome revealed by metagenomics and culture.</title>
        <authorList>
            <person name="Gilroy R."/>
            <person name="Ravi A."/>
            <person name="Getino M."/>
            <person name="Pursley I."/>
            <person name="Horton D.L."/>
            <person name="Alikhan N.F."/>
            <person name="Baker D."/>
            <person name="Gharbi K."/>
            <person name="Hall N."/>
            <person name="Watson M."/>
            <person name="Adriaenssens E.M."/>
            <person name="Foster-Nyarko E."/>
            <person name="Jarju S."/>
            <person name="Secka A."/>
            <person name="Antonio M."/>
            <person name="Oren A."/>
            <person name="Chaudhuri R.R."/>
            <person name="La Ragione R."/>
            <person name="Hildebrand F."/>
            <person name="Pallen M.J."/>
        </authorList>
    </citation>
    <scope>NUCLEOTIDE SEQUENCE</scope>
    <source>
        <strain evidence="4">B1-3475</strain>
    </source>
</reference>
<evidence type="ECO:0000313" key="4">
    <source>
        <dbReference type="EMBL" id="MBO8455980.1"/>
    </source>
</evidence>
<evidence type="ECO:0000259" key="3">
    <source>
        <dbReference type="PROSITE" id="PS50977"/>
    </source>
</evidence>
<evidence type="ECO:0000256" key="2">
    <source>
        <dbReference type="PROSITE-ProRule" id="PRU00335"/>
    </source>
</evidence>
<dbReference type="InterPro" id="IPR009057">
    <property type="entry name" value="Homeodomain-like_sf"/>
</dbReference>
<dbReference type="PANTHER" id="PTHR30328">
    <property type="entry name" value="TRANSCRIPTIONAL REPRESSOR"/>
    <property type="match status" value="1"/>
</dbReference>
<comment type="caution">
    <text evidence="4">The sequence shown here is derived from an EMBL/GenBank/DDBJ whole genome shotgun (WGS) entry which is preliminary data.</text>
</comment>
<reference evidence="4" key="1">
    <citation type="submission" date="2020-10" db="EMBL/GenBank/DDBJ databases">
        <authorList>
            <person name="Gilroy R."/>
        </authorList>
    </citation>
    <scope>NUCLEOTIDE SEQUENCE</scope>
    <source>
        <strain evidence="4">B1-3475</strain>
    </source>
</reference>
<dbReference type="SUPFAM" id="SSF48498">
    <property type="entry name" value="Tetracyclin repressor-like, C-terminal domain"/>
    <property type="match status" value="1"/>
</dbReference>
<sequence>MRNSMKVRESIVDSASWLFDRFGYEKTSVDEIARRAHRAKTSVYYYFEGKLAIFKAVLEKEFASVRQGLEEIRKMYSEDPKKELITYLTRRMSLLHSAKVYIQYMNSPYIYGANEISEVVDESRMDFDMCEKEYFRNICVEGHKAGMLSDGVDPEAFSKLMIILLKGIEMQFFHSGDYESMKTTYETMVELLVSGNMKDAADDNIAVTR</sequence>
<feature type="domain" description="HTH tetR-type" evidence="3">
    <location>
        <begin position="5"/>
        <end position="65"/>
    </location>
</feature>
<dbReference type="GO" id="GO:0003677">
    <property type="term" value="F:DNA binding"/>
    <property type="evidence" value="ECO:0007669"/>
    <property type="project" value="UniProtKB-UniRule"/>
</dbReference>
<proteinExistence type="predicted"/>
<dbReference type="InterPro" id="IPR036271">
    <property type="entry name" value="Tet_transcr_reg_TetR-rel_C_sf"/>
</dbReference>
<name>A0A9D9HLD9_9BACT</name>
<keyword evidence="1 2" id="KW-0238">DNA-binding</keyword>